<evidence type="ECO:0000256" key="3">
    <source>
        <dbReference type="ARBA" id="ARBA00022448"/>
    </source>
</evidence>
<feature type="signal peptide" evidence="10">
    <location>
        <begin position="1"/>
        <end position="29"/>
    </location>
</feature>
<evidence type="ECO:0000256" key="5">
    <source>
        <dbReference type="ARBA" id="ARBA00022519"/>
    </source>
</evidence>
<reference evidence="13" key="1">
    <citation type="submission" date="2016-10" db="EMBL/GenBank/DDBJ databases">
        <authorList>
            <person name="Varghese N."/>
            <person name="Submissions S."/>
        </authorList>
    </citation>
    <scope>NUCLEOTIDE SEQUENCE [LARGE SCALE GENOMIC DNA]</scope>
    <source>
        <strain evidence="13">DSM 15310</strain>
    </source>
</reference>
<dbReference type="InterPro" id="IPR051045">
    <property type="entry name" value="TonB-dependent_transducer"/>
</dbReference>
<dbReference type="PROSITE" id="PS52015">
    <property type="entry name" value="TONB_CTD"/>
    <property type="match status" value="1"/>
</dbReference>
<dbReference type="Gene3D" id="3.90.930.1">
    <property type="match status" value="1"/>
</dbReference>
<keyword evidence="7" id="KW-0653">Protein transport</keyword>
<dbReference type="InterPro" id="IPR037682">
    <property type="entry name" value="TonB_C"/>
</dbReference>
<keyword evidence="3" id="KW-0813">Transport</keyword>
<keyword evidence="6" id="KW-0812">Transmembrane</keyword>
<dbReference type="PANTHER" id="PTHR33446">
    <property type="entry name" value="PROTEIN TONB-RELATED"/>
    <property type="match status" value="1"/>
</dbReference>
<evidence type="ECO:0000259" key="11">
    <source>
        <dbReference type="PROSITE" id="PS52015"/>
    </source>
</evidence>
<dbReference type="PANTHER" id="PTHR33446:SF2">
    <property type="entry name" value="PROTEIN TONB"/>
    <property type="match status" value="1"/>
</dbReference>
<feature type="domain" description="TonB C-terminal" evidence="11">
    <location>
        <begin position="161"/>
        <end position="251"/>
    </location>
</feature>
<comment type="similarity">
    <text evidence="2">Belongs to the TonB family.</text>
</comment>
<dbReference type="SUPFAM" id="SSF82185">
    <property type="entry name" value="Histone H3 K4-specific methyltransferase SET7/9 N-terminal domain"/>
    <property type="match status" value="1"/>
</dbReference>
<sequence length="251" mass="28142">MNLKNKYGGLSRGLLAGLLLSGLVPSAVAQSLNEYFSQHPESQTSAGFDSNYVRTDTLQEAAGSKRYIRYYASGQKQLEVLTRKGKRQGPQTRWFENGQIQAVEEFTDNHRNGQLLSYYPNGQLRRREQYKAGKQRGAECFAPDGQPQPCTEFLRYPEYPGGILQLQTTIQERTTYPPTRLRAQIQGQVKVKFIVDKTGVVQQAEVVKSADPALDAEALRVVNSLQGWQPGRLDGDPVNVEFTLPVTFSIR</sequence>
<dbReference type="GO" id="GO:0015031">
    <property type="term" value="P:protein transport"/>
    <property type="evidence" value="ECO:0007669"/>
    <property type="project" value="UniProtKB-KW"/>
</dbReference>
<dbReference type="InterPro" id="IPR006260">
    <property type="entry name" value="TonB/TolA_C"/>
</dbReference>
<organism evidence="12 13">
    <name type="scientific">Hymenobacter actinosclerus</name>
    <dbReference type="NCBI Taxonomy" id="82805"/>
    <lineage>
        <taxon>Bacteria</taxon>
        <taxon>Pseudomonadati</taxon>
        <taxon>Bacteroidota</taxon>
        <taxon>Cytophagia</taxon>
        <taxon>Cytophagales</taxon>
        <taxon>Hymenobacteraceae</taxon>
        <taxon>Hymenobacter</taxon>
    </lineage>
</organism>
<keyword evidence="9" id="KW-0472">Membrane</keyword>
<feature type="chain" id="PRO_5011605927" evidence="10">
    <location>
        <begin position="30"/>
        <end position="251"/>
    </location>
</feature>
<dbReference type="Pfam" id="PF03544">
    <property type="entry name" value="TonB_C"/>
    <property type="match status" value="1"/>
</dbReference>
<keyword evidence="8" id="KW-1133">Transmembrane helix</keyword>
<evidence type="ECO:0000313" key="13">
    <source>
        <dbReference type="Proteomes" id="UP000198697"/>
    </source>
</evidence>
<evidence type="ECO:0000256" key="10">
    <source>
        <dbReference type="SAM" id="SignalP"/>
    </source>
</evidence>
<keyword evidence="13" id="KW-1185">Reference proteome</keyword>
<keyword evidence="5" id="KW-0997">Cell inner membrane</keyword>
<evidence type="ECO:0000256" key="6">
    <source>
        <dbReference type="ARBA" id="ARBA00022692"/>
    </source>
</evidence>
<dbReference type="STRING" id="82805.SAMN04487998_1513"/>
<dbReference type="InterPro" id="IPR011652">
    <property type="entry name" value="MORN_2"/>
</dbReference>
<dbReference type="Gene3D" id="3.30.1150.10">
    <property type="match status" value="1"/>
</dbReference>
<dbReference type="OrthoDB" id="9812355at2"/>
<evidence type="ECO:0000256" key="9">
    <source>
        <dbReference type="ARBA" id="ARBA00023136"/>
    </source>
</evidence>
<dbReference type="Proteomes" id="UP000198697">
    <property type="component" value="Unassembled WGS sequence"/>
</dbReference>
<dbReference type="Pfam" id="PF07661">
    <property type="entry name" value="MORN_2"/>
    <property type="match status" value="2"/>
</dbReference>
<proteinExistence type="inferred from homology"/>
<keyword evidence="4" id="KW-1003">Cell membrane</keyword>
<dbReference type="SUPFAM" id="SSF74653">
    <property type="entry name" value="TolA/TonB C-terminal domain"/>
    <property type="match status" value="1"/>
</dbReference>
<accession>A0A1I0DQX4</accession>
<name>A0A1I0DQX4_9BACT</name>
<evidence type="ECO:0000256" key="1">
    <source>
        <dbReference type="ARBA" id="ARBA00004383"/>
    </source>
</evidence>
<dbReference type="GO" id="GO:0098797">
    <property type="term" value="C:plasma membrane protein complex"/>
    <property type="evidence" value="ECO:0007669"/>
    <property type="project" value="TreeGrafter"/>
</dbReference>
<comment type="subcellular location">
    <subcellularLocation>
        <location evidence="1">Cell inner membrane</location>
        <topology evidence="1">Single-pass membrane protein</topology>
        <orientation evidence="1">Periplasmic side</orientation>
    </subcellularLocation>
</comment>
<keyword evidence="10" id="KW-0732">Signal</keyword>
<protein>
    <submittedName>
        <fullName evidence="12">MORN repeat variant</fullName>
    </submittedName>
</protein>
<evidence type="ECO:0000256" key="7">
    <source>
        <dbReference type="ARBA" id="ARBA00022927"/>
    </source>
</evidence>
<dbReference type="GO" id="GO:0031992">
    <property type="term" value="F:energy transducer activity"/>
    <property type="evidence" value="ECO:0007669"/>
    <property type="project" value="TreeGrafter"/>
</dbReference>
<gene>
    <name evidence="12" type="ORF">SAMN04487998_1513</name>
</gene>
<dbReference type="NCBIfam" id="TIGR01352">
    <property type="entry name" value="tonB_Cterm"/>
    <property type="match status" value="1"/>
</dbReference>
<evidence type="ECO:0000313" key="12">
    <source>
        <dbReference type="EMBL" id="SET34789.1"/>
    </source>
</evidence>
<evidence type="ECO:0000256" key="8">
    <source>
        <dbReference type="ARBA" id="ARBA00022989"/>
    </source>
</evidence>
<evidence type="ECO:0000256" key="4">
    <source>
        <dbReference type="ARBA" id="ARBA00022475"/>
    </source>
</evidence>
<dbReference type="AlphaFoldDB" id="A0A1I0DQX4"/>
<dbReference type="GO" id="GO:0055085">
    <property type="term" value="P:transmembrane transport"/>
    <property type="evidence" value="ECO:0007669"/>
    <property type="project" value="InterPro"/>
</dbReference>
<dbReference type="EMBL" id="FOHS01000002">
    <property type="protein sequence ID" value="SET34789.1"/>
    <property type="molecule type" value="Genomic_DNA"/>
</dbReference>
<evidence type="ECO:0000256" key="2">
    <source>
        <dbReference type="ARBA" id="ARBA00006555"/>
    </source>
</evidence>